<dbReference type="InterPro" id="IPR000595">
    <property type="entry name" value="cNMP-bd_dom"/>
</dbReference>
<dbReference type="GO" id="GO:0003677">
    <property type="term" value="F:DNA binding"/>
    <property type="evidence" value="ECO:0007669"/>
    <property type="project" value="UniProtKB-KW"/>
</dbReference>
<accession>A0A0N9N9D1</accession>
<name>A0A0N9N9D1_9ACTN</name>
<evidence type="ECO:0000256" key="3">
    <source>
        <dbReference type="ARBA" id="ARBA00023163"/>
    </source>
</evidence>
<dbReference type="InterPro" id="IPR036390">
    <property type="entry name" value="WH_DNA-bd_sf"/>
</dbReference>
<organism evidence="6 7">
    <name type="scientific">Gordonia phthalatica</name>
    <dbReference type="NCBI Taxonomy" id="1136941"/>
    <lineage>
        <taxon>Bacteria</taxon>
        <taxon>Bacillati</taxon>
        <taxon>Actinomycetota</taxon>
        <taxon>Actinomycetes</taxon>
        <taxon>Mycobacteriales</taxon>
        <taxon>Gordoniaceae</taxon>
        <taxon>Gordonia</taxon>
    </lineage>
</organism>
<proteinExistence type="predicted"/>
<feature type="domain" description="Cyclic nucleotide-binding" evidence="4">
    <location>
        <begin position="41"/>
        <end position="160"/>
    </location>
</feature>
<dbReference type="AlphaFoldDB" id="A0A0N9N9D1"/>
<dbReference type="KEGG" id="goq:ACH46_10370"/>
<dbReference type="GO" id="GO:0003700">
    <property type="term" value="F:DNA-binding transcription factor activity"/>
    <property type="evidence" value="ECO:0007669"/>
    <property type="project" value="TreeGrafter"/>
</dbReference>
<evidence type="ECO:0000259" key="5">
    <source>
        <dbReference type="PROSITE" id="PS51063"/>
    </source>
</evidence>
<keyword evidence="1" id="KW-0805">Transcription regulation</keyword>
<dbReference type="PANTHER" id="PTHR24567">
    <property type="entry name" value="CRP FAMILY TRANSCRIPTIONAL REGULATORY PROTEIN"/>
    <property type="match status" value="1"/>
</dbReference>
<dbReference type="Gene3D" id="2.60.120.10">
    <property type="entry name" value="Jelly Rolls"/>
    <property type="match status" value="1"/>
</dbReference>
<sequence>MTDSHEGPIRDAIRLLGADDVPIETQVRYASWVARCVGRGAAAPLSPADVTALARTLVPTTYPAGTVLFRAGSTPNGVWMVRQGQIELVVGTGRRRTVIDVLRAPDVDGDIALLLDMPMAYTARALDDSSCLFLDRGAFDSLLAAHPNIARRWLSSVAQRVAASHIRLVTMLGRPLSGQAAQILLDESVDGSVRLAQGTLAAMLGVQRQSLNKVLKEFEARGLIQIRYGAIDIVDPEGLRLLAQ</sequence>
<reference evidence="6 7" key="2">
    <citation type="journal article" date="2017" name="Int. J. Syst. Evol. Microbiol.">
        <title>Gordonia phthalatica sp. nov., a di-n-butyl phthalate-degrading bacterium isolated from activated sludge.</title>
        <authorList>
            <person name="Jin D."/>
            <person name="Kong X."/>
            <person name="Jia M."/>
            <person name="Yu X."/>
            <person name="Wang X."/>
            <person name="Zhuang X."/>
            <person name="Deng Y."/>
            <person name="Bai Z."/>
        </authorList>
    </citation>
    <scope>NUCLEOTIDE SEQUENCE [LARGE SCALE GENOMIC DNA]</scope>
    <source>
        <strain evidence="6 7">QH-11</strain>
    </source>
</reference>
<dbReference type="Pfam" id="PF13545">
    <property type="entry name" value="HTH_Crp_2"/>
    <property type="match status" value="1"/>
</dbReference>
<dbReference type="RefSeq" id="WP_062392827.1">
    <property type="nucleotide sequence ID" value="NZ_CP011853.1"/>
</dbReference>
<feature type="domain" description="HTH crp-type" evidence="5">
    <location>
        <begin position="155"/>
        <end position="237"/>
    </location>
</feature>
<dbReference type="PROSITE" id="PS50042">
    <property type="entry name" value="CNMP_BINDING_3"/>
    <property type="match status" value="1"/>
</dbReference>
<dbReference type="SUPFAM" id="SSF51206">
    <property type="entry name" value="cAMP-binding domain-like"/>
    <property type="match status" value="1"/>
</dbReference>
<dbReference type="STRING" id="1136941.ACH46_10370"/>
<dbReference type="OrthoDB" id="272447at2"/>
<dbReference type="PATRIC" id="fig|1136941.3.peg.2107"/>
<dbReference type="InterPro" id="IPR014710">
    <property type="entry name" value="RmlC-like_jellyroll"/>
</dbReference>
<dbReference type="GO" id="GO:0005829">
    <property type="term" value="C:cytosol"/>
    <property type="evidence" value="ECO:0007669"/>
    <property type="project" value="TreeGrafter"/>
</dbReference>
<keyword evidence="7" id="KW-1185">Reference proteome</keyword>
<dbReference type="InterPro" id="IPR018490">
    <property type="entry name" value="cNMP-bd_dom_sf"/>
</dbReference>
<reference evidence="7" key="1">
    <citation type="submission" date="2015-06" db="EMBL/GenBank/DDBJ databases">
        <title>Complete genome sequence and metabolic analysis of phthalate degradation pathway in Gordonia sp. QH-11.</title>
        <authorList>
            <person name="Jin D."/>
            <person name="Kong X."/>
            <person name="Bai Z."/>
        </authorList>
    </citation>
    <scope>NUCLEOTIDE SEQUENCE [LARGE SCALE GENOMIC DNA]</scope>
    <source>
        <strain evidence="7">QH-11</strain>
    </source>
</reference>
<evidence type="ECO:0000256" key="2">
    <source>
        <dbReference type="ARBA" id="ARBA00023125"/>
    </source>
</evidence>
<dbReference type="SMART" id="SM00100">
    <property type="entry name" value="cNMP"/>
    <property type="match status" value="1"/>
</dbReference>
<dbReference type="SUPFAM" id="SSF46785">
    <property type="entry name" value="Winged helix' DNA-binding domain"/>
    <property type="match status" value="1"/>
</dbReference>
<evidence type="ECO:0000259" key="4">
    <source>
        <dbReference type="PROSITE" id="PS50042"/>
    </source>
</evidence>
<dbReference type="CDD" id="cd00038">
    <property type="entry name" value="CAP_ED"/>
    <property type="match status" value="1"/>
</dbReference>
<gene>
    <name evidence="6" type="ORF">ACH46_10370</name>
</gene>
<dbReference type="EMBL" id="CP011853">
    <property type="protein sequence ID" value="ALG84829.1"/>
    <property type="molecule type" value="Genomic_DNA"/>
</dbReference>
<protein>
    <submittedName>
        <fullName evidence="6">Transcriptional regulator</fullName>
    </submittedName>
</protein>
<evidence type="ECO:0000313" key="6">
    <source>
        <dbReference type="EMBL" id="ALG84829.1"/>
    </source>
</evidence>
<evidence type="ECO:0000256" key="1">
    <source>
        <dbReference type="ARBA" id="ARBA00023015"/>
    </source>
</evidence>
<dbReference type="InterPro" id="IPR036388">
    <property type="entry name" value="WH-like_DNA-bd_sf"/>
</dbReference>
<evidence type="ECO:0000313" key="7">
    <source>
        <dbReference type="Proteomes" id="UP000063789"/>
    </source>
</evidence>
<dbReference type="PANTHER" id="PTHR24567:SF74">
    <property type="entry name" value="HTH-TYPE TRANSCRIPTIONAL REGULATOR ARCR"/>
    <property type="match status" value="1"/>
</dbReference>
<dbReference type="InterPro" id="IPR050397">
    <property type="entry name" value="Env_Response_Regulators"/>
</dbReference>
<dbReference type="Gene3D" id="1.10.10.10">
    <property type="entry name" value="Winged helix-like DNA-binding domain superfamily/Winged helix DNA-binding domain"/>
    <property type="match status" value="1"/>
</dbReference>
<dbReference type="SMART" id="SM00419">
    <property type="entry name" value="HTH_CRP"/>
    <property type="match status" value="1"/>
</dbReference>
<dbReference type="Pfam" id="PF00027">
    <property type="entry name" value="cNMP_binding"/>
    <property type="match status" value="1"/>
</dbReference>
<keyword evidence="2" id="KW-0238">DNA-binding</keyword>
<dbReference type="PROSITE" id="PS51063">
    <property type="entry name" value="HTH_CRP_2"/>
    <property type="match status" value="1"/>
</dbReference>
<keyword evidence="3" id="KW-0804">Transcription</keyword>
<dbReference type="InterPro" id="IPR012318">
    <property type="entry name" value="HTH_CRP"/>
</dbReference>
<dbReference type="Proteomes" id="UP000063789">
    <property type="component" value="Chromosome"/>
</dbReference>